<keyword evidence="3" id="KW-1185">Reference proteome</keyword>
<dbReference type="Proteomes" id="UP001285441">
    <property type="component" value="Unassembled WGS sequence"/>
</dbReference>
<reference evidence="2" key="2">
    <citation type="submission" date="2023-06" db="EMBL/GenBank/DDBJ databases">
        <authorList>
            <consortium name="Lawrence Berkeley National Laboratory"/>
            <person name="Haridas S."/>
            <person name="Hensen N."/>
            <person name="Bonometti L."/>
            <person name="Westerberg I."/>
            <person name="Brannstrom I.O."/>
            <person name="Guillou S."/>
            <person name="Cros-Aarteil S."/>
            <person name="Calhoun S."/>
            <person name="Kuo A."/>
            <person name="Mondo S."/>
            <person name="Pangilinan J."/>
            <person name="Riley R."/>
            <person name="LaButti K."/>
            <person name="Andreopoulos B."/>
            <person name="Lipzen A."/>
            <person name="Chen C."/>
            <person name="Yanf M."/>
            <person name="Daum C."/>
            <person name="Ng V."/>
            <person name="Clum A."/>
            <person name="Steindorff A."/>
            <person name="Ohm R."/>
            <person name="Martin F."/>
            <person name="Silar P."/>
            <person name="Natvig D."/>
            <person name="Lalanne C."/>
            <person name="Gautier V."/>
            <person name="Ament-velasquez S.L."/>
            <person name="Kruys A."/>
            <person name="Hutchinson M.I."/>
            <person name="Powell A.J."/>
            <person name="Barry K."/>
            <person name="Miller A.N."/>
            <person name="Grigoriev I.V."/>
            <person name="Debuchy R."/>
            <person name="Gladieux P."/>
            <person name="Thoren M.H."/>
            <person name="Johannesson H."/>
        </authorList>
    </citation>
    <scope>NUCLEOTIDE SEQUENCE</scope>
    <source>
        <strain evidence="2">CBS 232.78</strain>
    </source>
</reference>
<evidence type="ECO:0000313" key="3">
    <source>
        <dbReference type="Proteomes" id="UP001285441"/>
    </source>
</evidence>
<proteinExistence type="predicted"/>
<dbReference type="EMBL" id="JAULSW010000003">
    <property type="protein sequence ID" value="KAK3386499.1"/>
    <property type="molecule type" value="Genomic_DNA"/>
</dbReference>
<evidence type="ECO:0000313" key="2">
    <source>
        <dbReference type="EMBL" id="KAK3386499.1"/>
    </source>
</evidence>
<accession>A0AAE0U0W5</accession>
<evidence type="ECO:0000259" key="1">
    <source>
        <dbReference type="Pfam" id="PF06985"/>
    </source>
</evidence>
<reference evidence="2" key="1">
    <citation type="journal article" date="2023" name="Mol. Phylogenet. Evol.">
        <title>Genome-scale phylogeny and comparative genomics of the fungal order Sordariales.</title>
        <authorList>
            <person name="Hensen N."/>
            <person name="Bonometti L."/>
            <person name="Westerberg I."/>
            <person name="Brannstrom I.O."/>
            <person name="Guillou S."/>
            <person name="Cros-Aarteil S."/>
            <person name="Calhoun S."/>
            <person name="Haridas S."/>
            <person name="Kuo A."/>
            <person name="Mondo S."/>
            <person name="Pangilinan J."/>
            <person name="Riley R."/>
            <person name="LaButti K."/>
            <person name="Andreopoulos B."/>
            <person name="Lipzen A."/>
            <person name="Chen C."/>
            <person name="Yan M."/>
            <person name="Daum C."/>
            <person name="Ng V."/>
            <person name="Clum A."/>
            <person name="Steindorff A."/>
            <person name="Ohm R.A."/>
            <person name="Martin F."/>
            <person name="Silar P."/>
            <person name="Natvig D.O."/>
            <person name="Lalanne C."/>
            <person name="Gautier V."/>
            <person name="Ament-Velasquez S.L."/>
            <person name="Kruys A."/>
            <person name="Hutchinson M.I."/>
            <person name="Powell A.J."/>
            <person name="Barry K."/>
            <person name="Miller A.N."/>
            <person name="Grigoriev I.V."/>
            <person name="Debuchy R."/>
            <person name="Gladieux P."/>
            <person name="Hiltunen Thoren M."/>
            <person name="Johannesson H."/>
        </authorList>
    </citation>
    <scope>NUCLEOTIDE SEQUENCE</scope>
    <source>
        <strain evidence="2">CBS 232.78</strain>
    </source>
</reference>
<dbReference type="InterPro" id="IPR010730">
    <property type="entry name" value="HET"/>
</dbReference>
<comment type="caution">
    <text evidence="2">The sequence shown here is derived from an EMBL/GenBank/DDBJ whole genome shotgun (WGS) entry which is preliminary data.</text>
</comment>
<dbReference type="Pfam" id="PF06985">
    <property type="entry name" value="HET"/>
    <property type="match status" value="1"/>
</dbReference>
<organism evidence="2 3">
    <name type="scientific">Podospora didyma</name>
    <dbReference type="NCBI Taxonomy" id="330526"/>
    <lineage>
        <taxon>Eukaryota</taxon>
        <taxon>Fungi</taxon>
        <taxon>Dikarya</taxon>
        <taxon>Ascomycota</taxon>
        <taxon>Pezizomycotina</taxon>
        <taxon>Sordariomycetes</taxon>
        <taxon>Sordariomycetidae</taxon>
        <taxon>Sordariales</taxon>
        <taxon>Podosporaceae</taxon>
        <taxon>Podospora</taxon>
    </lineage>
</organism>
<dbReference type="AlphaFoldDB" id="A0AAE0U0W5"/>
<protein>
    <recommendedName>
        <fullName evidence="1">Heterokaryon incompatibility domain-containing protein</fullName>
    </recommendedName>
</protein>
<feature type="domain" description="Heterokaryon incompatibility" evidence="1">
    <location>
        <begin position="82"/>
        <end position="249"/>
    </location>
</feature>
<sequence>METNTDRRDSLFGIARQQGQPVVSLLVDIENKAGTAEKRTLGFVQNLECLRLPQCSRGDTKATAGRVKVFRENIDATRDFQFLALSYTWQPSVHECKEKGSYHVQERDSEEFKPSKVRNCALDRIFHYMRAINIHHLWIDQHSIVQETGGCDDPICVHPACIQRREGFTVMDLVYKLSNHPVGLLARPIKSAWELKLLSNLLQGNLTMGGESNVRLSPKLDPREIWMVVDLLRRITSDDWWCRGWIFQENYKAGTDMRLLIKHPEKLESLKRSWHQVFGDVDGELCILSVQLFEKATHLCLASLRRIDEHQGTLPRWMRKRKRVLHKILHRAGRYKYLLTRSQPMTPRIVADIDKKSITKPWDMLAIVANSCGYAVRFNAEKLRRSEASLSLSILAQCLLNGEVLHNGGPPISGAADLTVPEYLERALFSGFYRNTPKYNLTLNKSCRFIDARFSESGIHTHGHIWKLGKVINTRDWPVQGEWVDVPHGKLDLIQRRRLAYLAEWLREEGHRNLAVRICDYLGRDTSLAGVSEGQMSFTERYMRAMAVEIADAIARGDPLALGCLWDTSGSWRYSSYMAVFVWGDRDGYAGEVFAFTASRPEDASSDEFDLNDLDRHVSFEVAVEGKTQGQNWLVPTLKIRRWLPGMCFFIRVPREEVVFPWPSDLKGIIA</sequence>
<gene>
    <name evidence="2" type="ORF">B0H63DRAFT_430296</name>
</gene>
<name>A0AAE0U0W5_9PEZI</name>